<evidence type="ECO:0000256" key="1">
    <source>
        <dbReference type="ARBA" id="ARBA00022729"/>
    </source>
</evidence>
<protein>
    <submittedName>
        <fullName evidence="2">Lactate-binding periplasmic protein TTHA0766</fullName>
    </submittedName>
</protein>
<accession>A0AA35TPY6</accession>
<dbReference type="Gene3D" id="3.40.190.170">
    <property type="entry name" value="Bacterial extracellular solute-binding protein, family 7"/>
    <property type="match status" value="1"/>
</dbReference>
<dbReference type="EMBL" id="CASHTH010003893">
    <property type="protein sequence ID" value="CAI8050992.1"/>
    <property type="molecule type" value="Genomic_DNA"/>
</dbReference>
<dbReference type="Proteomes" id="UP001174909">
    <property type="component" value="Unassembled WGS sequence"/>
</dbReference>
<dbReference type="NCBIfam" id="NF037995">
    <property type="entry name" value="TRAP_S1"/>
    <property type="match status" value="1"/>
</dbReference>
<proteinExistence type="predicted"/>
<dbReference type="PANTHER" id="PTHR33376:SF5">
    <property type="entry name" value="EXTRACYTOPLASMIC SOLUTE RECEPTOR PROTEIN"/>
    <property type="match status" value="1"/>
</dbReference>
<evidence type="ECO:0000313" key="2">
    <source>
        <dbReference type="EMBL" id="CAI8050992.1"/>
    </source>
</evidence>
<dbReference type="InterPro" id="IPR038404">
    <property type="entry name" value="TRAP_DctP_sf"/>
</dbReference>
<gene>
    <name evidence="2" type="ORF">GBAR_LOCUS27958</name>
</gene>
<evidence type="ECO:0000313" key="3">
    <source>
        <dbReference type="Proteomes" id="UP001174909"/>
    </source>
</evidence>
<sequence>MQETTEGMTLEAYAAKNAGGPGAIYLGDLSQLVGPAPSEDQGDFDGNVPLDALERHIWIYESTFYESLLEKARLLDPTELVYDGDPVTIQHACINRALLPCVLIETYLAPNLEERTNGKLILNVSSYPELGLAGPDTLTLVSDGTLEMANIYGGYVGGEMPPIEIQNLWGIYPDRETEFRATIAITPDLEALVRDATGGFVLNHNWFSGNDLYFFSKEPLATLEDFDGLKTRSHSAALSDWIEGIGGDAQFLAFAEVYTALERGILEAAVAGADAGHGQRWYEVTDYLAGPLTSFPSTNNIINGEKWDTIPANLQQILIEEGAKSELEALRIASIQNEMGLAKNLDKGMTLDQFNDEVEDRSLNSSVIEYVIPAWVNRVGSTDHEIIGVFNENVGPLVGLHINADGSVTKTEVQN</sequence>
<organism evidence="2 3">
    <name type="scientific">Geodia barretti</name>
    <name type="common">Barrett's horny sponge</name>
    <dbReference type="NCBI Taxonomy" id="519541"/>
    <lineage>
        <taxon>Eukaryota</taxon>
        <taxon>Metazoa</taxon>
        <taxon>Porifera</taxon>
        <taxon>Demospongiae</taxon>
        <taxon>Heteroscleromorpha</taxon>
        <taxon>Tetractinellida</taxon>
        <taxon>Astrophorina</taxon>
        <taxon>Geodiidae</taxon>
        <taxon>Geodia</taxon>
    </lineage>
</organism>
<name>A0AA35TPY6_GEOBA</name>
<keyword evidence="3" id="KW-1185">Reference proteome</keyword>
<dbReference type="InterPro" id="IPR018389">
    <property type="entry name" value="DctP_fam"/>
</dbReference>
<reference evidence="2" key="1">
    <citation type="submission" date="2023-03" db="EMBL/GenBank/DDBJ databases">
        <authorList>
            <person name="Steffen K."/>
            <person name="Cardenas P."/>
        </authorList>
    </citation>
    <scope>NUCLEOTIDE SEQUENCE</scope>
</reference>
<keyword evidence="1" id="KW-0732">Signal</keyword>
<dbReference type="AlphaFoldDB" id="A0AA35TPY6"/>
<dbReference type="Pfam" id="PF03480">
    <property type="entry name" value="DctP"/>
    <property type="match status" value="1"/>
</dbReference>
<comment type="caution">
    <text evidence="2">The sequence shown here is derived from an EMBL/GenBank/DDBJ whole genome shotgun (WGS) entry which is preliminary data.</text>
</comment>
<dbReference type="GO" id="GO:0055085">
    <property type="term" value="P:transmembrane transport"/>
    <property type="evidence" value="ECO:0007669"/>
    <property type="project" value="InterPro"/>
</dbReference>
<dbReference type="PANTHER" id="PTHR33376">
    <property type="match status" value="1"/>
</dbReference>